<dbReference type="KEGG" id="hsr:HSBAA_17580"/>
<dbReference type="Gene3D" id="3.30.70.580">
    <property type="entry name" value="Pseudouridine synthase I, catalytic domain, N-terminal subdomain"/>
    <property type="match status" value="1"/>
</dbReference>
<protein>
    <submittedName>
        <fullName evidence="1">Uncharacterized protein</fullName>
    </submittedName>
</protein>
<dbReference type="InterPro" id="IPR020094">
    <property type="entry name" value="TruA/RsuA/RluB/E/F_N"/>
</dbReference>
<accession>A0A455U331</accession>
<gene>
    <name evidence="1" type="ORF">HSBAA_17580</name>
</gene>
<evidence type="ECO:0000313" key="1">
    <source>
        <dbReference type="EMBL" id="BBI60452.1"/>
    </source>
</evidence>
<sequence>MSNLYLLHKPFHVLSQFSDREGRQTLAHYIDVKIFILPGGLTTILKVCCCSAMTAN</sequence>
<dbReference type="AlphaFoldDB" id="A0A455U331"/>
<name>A0A455U331_9GAMM</name>
<dbReference type="Proteomes" id="UP000320231">
    <property type="component" value="Chromosome"/>
</dbReference>
<dbReference type="EMBL" id="AP019514">
    <property type="protein sequence ID" value="BBI60452.1"/>
    <property type="molecule type" value="Genomic_DNA"/>
</dbReference>
<proteinExistence type="predicted"/>
<organism evidence="1 2">
    <name type="scientific">Vreelandella sulfidaeris</name>
    <dbReference type="NCBI Taxonomy" id="115553"/>
    <lineage>
        <taxon>Bacteria</taxon>
        <taxon>Pseudomonadati</taxon>
        <taxon>Pseudomonadota</taxon>
        <taxon>Gammaproteobacteria</taxon>
        <taxon>Oceanospirillales</taxon>
        <taxon>Halomonadaceae</taxon>
        <taxon>Vreelandella</taxon>
    </lineage>
</organism>
<evidence type="ECO:0000313" key="2">
    <source>
        <dbReference type="Proteomes" id="UP000320231"/>
    </source>
</evidence>
<dbReference type="GO" id="GO:0009982">
    <property type="term" value="F:pseudouridine synthase activity"/>
    <property type="evidence" value="ECO:0007669"/>
    <property type="project" value="InterPro"/>
</dbReference>
<dbReference type="GO" id="GO:0003723">
    <property type="term" value="F:RNA binding"/>
    <property type="evidence" value="ECO:0007669"/>
    <property type="project" value="InterPro"/>
</dbReference>
<reference evidence="1 2" key="1">
    <citation type="journal article" date="2019" name="Microbiol. Resour. Announc.">
        <title>Complete Genome Sequence of Halomonas sulfidaeris Strain Esulfide1 Isolated from a Metal Sulfide Rock at a Depth of 2,200 Meters, Obtained Using Nanopore Sequencing.</title>
        <authorList>
            <person name="Saito M."/>
            <person name="Nishigata A."/>
            <person name="Galipon J."/>
            <person name="Arakawa K."/>
        </authorList>
    </citation>
    <scope>NUCLEOTIDE SEQUENCE [LARGE SCALE GENOMIC DNA]</scope>
    <source>
        <strain evidence="1 2">ATCC BAA-803</strain>
    </source>
</reference>